<protein>
    <submittedName>
        <fullName evidence="6">DNA-binding protein with HTH domain</fullName>
    </submittedName>
</protein>
<dbReference type="CDD" id="cd06170">
    <property type="entry name" value="LuxR_C_like"/>
    <property type="match status" value="1"/>
</dbReference>
<reference evidence="6 7" key="1">
    <citation type="journal article" date="2012" name="J. Bacteriol.">
        <title>Complete Genome Sequence of Rahnella aquatilis CIP 78.65.</title>
        <authorList>
            <person name="Martinez R.J."/>
            <person name="Bruce D."/>
            <person name="Detter C."/>
            <person name="Goodwin L.A."/>
            <person name="Han J."/>
            <person name="Han C.S."/>
            <person name="Held B."/>
            <person name="Land M.L."/>
            <person name="Mikhailova N."/>
            <person name="Nolan M."/>
            <person name="Pennacchio L."/>
            <person name="Pitluck S."/>
            <person name="Tapia R."/>
            <person name="Woyke T."/>
            <person name="Sobecky P.A."/>
        </authorList>
    </citation>
    <scope>NUCLEOTIDE SEQUENCE [LARGE SCALE GENOMIC DNA]</scope>
    <source>
        <strain evidence="7">ATCC 33071 / DSM 4594 / JCM 1683 / NBRC 105701 / NCIMB 13365 / CIP 78.65</strain>
    </source>
</reference>
<dbReference type="GO" id="GO:0003677">
    <property type="term" value="F:DNA binding"/>
    <property type="evidence" value="ECO:0007669"/>
    <property type="project" value="UniProtKB-KW"/>
</dbReference>
<name>H2IQY5_RAHAC</name>
<accession>H2IQY5</accession>
<evidence type="ECO:0000256" key="2">
    <source>
        <dbReference type="ARBA" id="ARBA00023125"/>
    </source>
</evidence>
<evidence type="ECO:0000313" key="6">
    <source>
        <dbReference type="EMBL" id="AEX52508.1"/>
    </source>
</evidence>
<dbReference type="OrthoDB" id="9774661at2"/>
<dbReference type="PANTHER" id="PTHR44688:SF16">
    <property type="entry name" value="DNA-BINDING TRANSCRIPTIONAL ACTIVATOR DEVR_DOSR"/>
    <property type="match status" value="1"/>
</dbReference>
<dbReference type="Pfam" id="PF03472">
    <property type="entry name" value="Autoind_bind"/>
    <property type="match status" value="1"/>
</dbReference>
<dbReference type="Proteomes" id="UP000009010">
    <property type="component" value="Chromosome"/>
</dbReference>
<gene>
    <name evidence="6" type="ordered locus">Rahaq2_2659</name>
</gene>
<dbReference type="STRING" id="745277.Rahaq2_2659"/>
<keyword evidence="1" id="KW-0805">Transcription regulation</keyword>
<dbReference type="KEGG" id="raq:Rahaq2_2659"/>
<dbReference type="SMART" id="SM00421">
    <property type="entry name" value="HTH_LUXR"/>
    <property type="match status" value="1"/>
</dbReference>
<dbReference type="PANTHER" id="PTHR44688">
    <property type="entry name" value="DNA-BINDING TRANSCRIPTIONAL ACTIVATOR DEVR_DOSR"/>
    <property type="match status" value="1"/>
</dbReference>
<dbReference type="SUPFAM" id="SSF46894">
    <property type="entry name" value="C-terminal effector domain of the bipartite response regulators"/>
    <property type="match status" value="1"/>
</dbReference>
<evidence type="ECO:0000259" key="5">
    <source>
        <dbReference type="PROSITE" id="PS50043"/>
    </source>
</evidence>
<dbReference type="Gene3D" id="1.10.10.10">
    <property type="entry name" value="Winged helix-like DNA-binding domain superfamily/Winged helix DNA-binding domain"/>
    <property type="match status" value="1"/>
</dbReference>
<dbReference type="EMBL" id="CP003244">
    <property type="protein sequence ID" value="AEX52508.1"/>
    <property type="molecule type" value="Genomic_DNA"/>
</dbReference>
<dbReference type="InterPro" id="IPR036693">
    <property type="entry name" value="TF_LuxR_autoind-bd_dom_sf"/>
</dbReference>
<evidence type="ECO:0000256" key="3">
    <source>
        <dbReference type="ARBA" id="ARBA00023159"/>
    </source>
</evidence>
<proteinExistence type="predicted"/>
<feature type="domain" description="HTH luxR-type" evidence="5">
    <location>
        <begin position="161"/>
        <end position="226"/>
    </location>
</feature>
<dbReference type="AlphaFoldDB" id="H2IQY5"/>
<dbReference type="InterPro" id="IPR036388">
    <property type="entry name" value="WH-like_DNA-bd_sf"/>
</dbReference>
<dbReference type="GO" id="GO:0006355">
    <property type="term" value="P:regulation of DNA-templated transcription"/>
    <property type="evidence" value="ECO:0007669"/>
    <property type="project" value="InterPro"/>
</dbReference>
<reference evidence="7" key="2">
    <citation type="submission" date="2012-01" db="EMBL/GenBank/DDBJ databases">
        <title>Complete sequence of chromosome of Rahnella aquatilis CIP 78.65.</title>
        <authorList>
            <person name="Lucas S."/>
            <person name="Han J."/>
            <person name="Lapidus A."/>
            <person name="Cheng J.-F."/>
            <person name="Goodwin L."/>
            <person name="Pitluck S."/>
            <person name="Peters L."/>
            <person name="Ovchinnikova G."/>
            <person name="Held B."/>
            <person name="Detter J.C."/>
            <person name="Han C."/>
            <person name="Tapia R."/>
            <person name="Land M."/>
            <person name="Hauser L."/>
            <person name="Kyrpides N."/>
            <person name="Ivanova N."/>
            <person name="Pagani I."/>
            <person name="Sobecky P."/>
            <person name="Martinez R."/>
            <person name="Woyke T."/>
        </authorList>
    </citation>
    <scope>NUCLEOTIDE SEQUENCE [LARGE SCALE GENOMIC DNA]</scope>
    <source>
        <strain evidence="7">ATCC 33071 / DSM 4594 / JCM 1683 / NBRC 105701 / NCIMB 13365 / CIP 78.65</strain>
    </source>
</reference>
<keyword evidence="4" id="KW-0804">Transcription</keyword>
<dbReference type="SUPFAM" id="SSF75516">
    <property type="entry name" value="Pheromone-binding domain of LuxR-like quorum-sensing transcription factors"/>
    <property type="match status" value="1"/>
</dbReference>
<keyword evidence="7" id="KW-1185">Reference proteome</keyword>
<organism evidence="6 7">
    <name type="scientific">Rahnella aquatilis (strain ATCC 33071 / DSM 4594 / JCM 1683 / NBRC 105701 / NCIMB 13365 / CIP 78.65)</name>
    <dbReference type="NCBI Taxonomy" id="745277"/>
    <lineage>
        <taxon>Bacteria</taxon>
        <taxon>Pseudomonadati</taxon>
        <taxon>Pseudomonadota</taxon>
        <taxon>Gammaproteobacteria</taxon>
        <taxon>Enterobacterales</taxon>
        <taxon>Yersiniaceae</taxon>
        <taxon>Rahnella</taxon>
    </lineage>
</organism>
<keyword evidence="2 6" id="KW-0238">DNA-binding</keyword>
<sequence>MKGESYYKDVNIESHDNESFLVHLMKEGMKDSGIESYAYLRINKNNNSIKLISSYPTEWLEIYLKNKYYELDPVVKKAKYKITPFLWNKEGNENDNIFEQSEKYEISSGVCFVAHRSESVFSILSICNYNDSRDFLIDMRKKEEKIQMLLLKCFEEDIAGEINSKIKLTLREHEILGWLGLGKTYNETSLICGISERTVRFHLVNILKKLDANNTKYALKKAALYGLI</sequence>
<dbReference type="PROSITE" id="PS50043">
    <property type="entry name" value="HTH_LUXR_2"/>
    <property type="match status" value="1"/>
</dbReference>
<dbReference type="InterPro" id="IPR005143">
    <property type="entry name" value="TF_LuxR_autoind-bd_dom"/>
</dbReference>
<dbReference type="HOGENOM" id="CLU_072786_5_0_6"/>
<dbReference type="InterPro" id="IPR000792">
    <property type="entry name" value="Tscrpt_reg_LuxR_C"/>
</dbReference>
<evidence type="ECO:0000256" key="1">
    <source>
        <dbReference type="ARBA" id="ARBA00023015"/>
    </source>
</evidence>
<dbReference type="Gene3D" id="3.30.450.80">
    <property type="entry name" value="Transcription factor LuxR-like, autoinducer-binding domain"/>
    <property type="match status" value="1"/>
</dbReference>
<dbReference type="InterPro" id="IPR016032">
    <property type="entry name" value="Sig_transdc_resp-reg_C-effctor"/>
</dbReference>
<dbReference type="Pfam" id="PF00196">
    <property type="entry name" value="GerE"/>
    <property type="match status" value="1"/>
</dbReference>
<keyword evidence="3" id="KW-0010">Activator</keyword>
<dbReference type="eggNOG" id="COG2197">
    <property type="taxonomic scope" value="Bacteria"/>
</dbReference>
<evidence type="ECO:0000256" key="4">
    <source>
        <dbReference type="ARBA" id="ARBA00023163"/>
    </source>
</evidence>
<dbReference type="PRINTS" id="PR00038">
    <property type="entry name" value="HTHLUXR"/>
</dbReference>
<evidence type="ECO:0000313" key="7">
    <source>
        <dbReference type="Proteomes" id="UP000009010"/>
    </source>
</evidence>
<dbReference type="RefSeq" id="WP_015697657.1">
    <property type="nucleotide sequence ID" value="NC_016818.1"/>
</dbReference>